<feature type="region of interest" description="Disordered" evidence="1">
    <location>
        <begin position="1"/>
        <end position="45"/>
    </location>
</feature>
<evidence type="ECO:0000313" key="2">
    <source>
        <dbReference type="EMBL" id="MCI32742.1"/>
    </source>
</evidence>
<comment type="caution">
    <text evidence="2">The sequence shown here is derived from an EMBL/GenBank/DDBJ whole genome shotgun (WGS) entry which is preliminary data.</text>
</comment>
<dbReference type="Proteomes" id="UP000265520">
    <property type="component" value="Unassembled WGS sequence"/>
</dbReference>
<evidence type="ECO:0000256" key="1">
    <source>
        <dbReference type="SAM" id="MobiDB-lite"/>
    </source>
</evidence>
<organism evidence="2 3">
    <name type="scientific">Trifolium medium</name>
    <dbReference type="NCBI Taxonomy" id="97028"/>
    <lineage>
        <taxon>Eukaryota</taxon>
        <taxon>Viridiplantae</taxon>
        <taxon>Streptophyta</taxon>
        <taxon>Embryophyta</taxon>
        <taxon>Tracheophyta</taxon>
        <taxon>Spermatophyta</taxon>
        <taxon>Magnoliopsida</taxon>
        <taxon>eudicotyledons</taxon>
        <taxon>Gunneridae</taxon>
        <taxon>Pentapetalae</taxon>
        <taxon>rosids</taxon>
        <taxon>fabids</taxon>
        <taxon>Fabales</taxon>
        <taxon>Fabaceae</taxon>
        <taxon>Papilionoideae</taxon>
        <taxon>50 kb inversion clade</taxon>
        <taxon>NPAAA clade</taxon>
        <taxon>Hologalegina</taxon>
        <taxon>IRL clade</taxon>
        <taxon>Trifolieae</taxon>
        <taxon>Trifolium</taxon>
    </lineage>
</organism>
<accession>A0A392R9E3</accession>
<proteinExistence type="predicted"/>
<feature type="non-terminal residue" evidence="2">
    <location>
        <position position="45"/>
    </location>
</feature>
<reference evidence="2 3" key="1">
    <citation type="journal article" date="2018" name="Front. Plant Sci.">
        <title>Red Clover (Trifolium pratense) and Zigzag Clover (T. medium) - A Picture of Genomic Similarities and Differences.</title>
        <authorList>
            <person name="Dluhosova J."/>
            <person name="Istvanek J."/>
            <person name="Nedelnik J."/>
            <person name="Repkova J."/>
        </authorList>
    </citation>
    <scope>NUCLEOTIDE SEQUENCE [LARGE SCALE GENOMIC DNA]</scope>
    <source>
        <strain evidence="3">cv. 10/8</strain>
        <tissue evidence="2">Leaf</tissue>
    </source>
</reference>
<protein>
    <submittedName>
        <fullName evidence="2">Uncharacterized protein</fullName>
    </submittedName>
</protein>
<keyword evidence="3" id="KW-1185">Reference proteome</keyword>
<dbReference type="EMBL" id="LXQA010198375">
    <property type="protein sequence ID" value="MCI32742.1"/>
    <property type="molecule type" value="Genomic_DNA"/>
</dbReference>
<evidence type="ECO:0000313" key="3">
    <source>
        <dbReference type="Proteomes" id="UP000265520"/>
    </source>
</evidence>
<feature type="compositionally biased region" description="Polar residues" evidence="1">
    <location>
        <begin position="18"/>
        <end position="33"/>
    </location>
</feature>
<name>A0A392R9E3_9FABA</name>
<dbReference type="AlphaFoldDB" id="A0A392R9E3"/>
<sequence>MDKEEENGADHPPKQRHQNSAPTPQQPLSTPAQNWLHLPLIEGTE</sequence>
<feature type="compositionally biased region" description="Basic and acidic residues" evidence="1">
    <location>
        <begin position="1"/>
        <end position="13"/>
    </location>
</feature>